<gene>
    <name evidence="7" type="ORF">SCMC78_27590</name>
</gene>
<dbReference type="PANTHER" id="PTHR43289">
    <property type="entry name" value="MITOGEN-ACTIVATED PROTEIN KINASE KINASE KINASE 20-RELATED"/>
    <property type="match status" value="1"/>
</dbReference>
<dbReference type="AlphaFoldDB" id="A0AB33KE58"/>
<reference evidence="7" key="1">
    <citation type="submission" date="2024-07" db="EMBL/GenBank/DDBJ databases">
        <title>Complete genome sequences of cellulolytic bacteria, Kitasatospora sp. CMC57 and Streptomyces sp. CMC78, isolated from Japanese agricultural soil.</title>
        <authorList>
            <person name="Hashimoto T."/>
            <person name="Ito M."/>
            <person name="Iwamoto M."/>
            <person name="Fukahori D."/>
            <person name="Shoda T."/>
            <person name="Sakoda M."/>
            <person name="Morohoshi T."/>
            <person name="Mitsuboshi M."/>
            <person name="Nishizawa T."/>
        </authorList>
    </citation>
    <scope>NUCLEOTIDE SEQUENCE</scope>
    <source>
        <strain evidence="7">CMC78</strain>
    </source>
</reference>
<evidence type="ECO:0000256" key="4">
    <source>
        <dbReference type="ARBA" id="ARBA00022840"/>
    </source>
</evidence>
<feature type="domain" description="Protein kinase" evidence="6">
    <location>
        <begin position="17"/>
        <end position="265"/>
    </location>
</feature>
<sequence>MEHGADGGGLPDRIGGYAVERELGAGGMGTVYLARSRGGRAVAVKVARPELAGDPHFRERFRAEVAAARSVGGFHTAPVVDADPEAAAPWLATAYVPGPTLAALVEAEGPMDETRLRQLGAALAEALAAIHGCGLVHRDLKPGNIIMAPDGPRVLDFGIARALESTRLTATGMAFGTPGFLAPEQAQGQDISGAADVFALGAVLVAAAGGSAFGAGTPMGMMYRSVHEPPDLAAVPEGLRPVLAACLAKEPEQRPTPTGLLDLFVPDDSAASPAAPYSPYAPTVAVAPPPPAYAPSNGFLPHQAPTRLAPTGGVPDDIDLTFVAVGPGSSLLVDETGVTLGPENAEVHYTWAEISTVTYQAAGPKHLQVVVHLHHGTAHPCLLAARKRSRLQAWLDDLPLALECFG</sequence>
<keyword evidence="4 5" id="KW-0067">ATP-binding</keyword>
<name>A0AB33KE58_9ACTN</name>
<dbReference type="CDD" id="cd14014">
    <property type="entry name" value="STKc_PknB_like"/>
    <property type="match status" value="1"/>
</dbReference>
<dbReference type="InterPro" id="IPR008271">
    <property type="entry name" value="Ser/Thr_kinase_AS"/>
</dbReference>
<dbReference type="RefSeq" id="WP_397721179.1">
    <property type="nucleotide sequence ID" value="NZ_AP035884.1"/>
</dbReference>
<dbReference type="PROSITE" id="PS50011">
    <property type="entry name" value="PROTEIN_KINASE_DOM"/>
    <property type="match status" value="1"/>
</dbReference>
<dbReference type="KEGG" id="stcm:SCMC78_27590"/>
<organism evidence="7">
    <name type="scientific">Streptomyces sp. CMC78</name>
    <dbReference type="NCBI Taxonomy" id="3231512"/>
    <lineage>
        <taxon>Bacteria</taxon>
        <taxon>Bacillati</taxon>
        <taxon>Actinomycetota</taxon>
        <taxon>Actinomycetes</taxon>
        <taxon>Kitasatosporales</taxon>
        <taxon>Streptomycetaceae</taxon>
        <taxon>Streptomyces</taxon>
    </lineage>
</organism>
<accession>A0AB33KE58</accession>
<dbReference type="InterPro" id="IPR000719">
    <property type="entry name" value="Prot_kinase_dom"/>
</dbReference>
<dbReference type="Pfam" id="PF00069">
    <property type="entry name" value="Pkinase"/>
    <property type="match status" value="1"/>
</dbReference>
<dbReference type="EMBL" id="AP035884">
    <property type="protein sequence ID" value="BFP52952.1"/>
    <property type="molecule type" value="Genomic_DNA"/>
</dbReference>
<dbReference type="GO" id="GO:0004674">
    <property type="term" value="F:protein serine/threonine kinase activity"/>
    <property type="evidence" value="ECO:0007669"/>
    <property type="project" value="TreeGrafter"/>
</dbReference>
<evidence type="ECO:0000313" key="7">
    <source>
        <dbReference type="EMBL" id="BFP52952.1"/>
    </source>
</evidence>
<evidence type="ECO:0000256" key="2">
    <source>
        <dbReference type="ARBA" id="ARBA00022741"/>
    </source>
</evidence>
<feature type="binding site" evidence="5">
    <location>
        <position position="45"/>
    </location>
    <ligand>
        <name>ATP</name>
        <dbReference type="ChEBI" id="CHEBI:30616"/>
    </ligand>
</feature>
<keyword evidence="2 5" id="KW-0547">Nucleotide-binding</keyword>
<dbReference type="Gene3D" id="3.30.200.20">
    <property type="entry name" value="Phosphorylase Kinase, domain 1"/>
    <property type="match status" value="1"/>
</dbReference>
<dbReference type="PROSITE" id="PS00107">
    <property type="entry name" value="PROTEIN_KINASE_ATP"/>
    <property type="match status" value="1"/>
</dbReference>
<dbReference type="InterPro" id="IPR017441">
    <property type="entry name" value="Protein_kinase_ATP_BS"/>
</dbReference>
<evidence type="ECO:0000256" key="1">
    <source>
        <dbReference type="ARBA" id="ARBA00022679"/>
    </source>
</evidence>
<keyword evidence="1" id="KW-0808">Transferase</keyword>
<dbReference type="SMART" id="SM00220">
    <property type="entry name" value="S_TKc"/>
    <property type="match status" value="1"/>
</dbReference>
<keyword evidence="3" id="KW-0418">Kinase</keyword>
<dbReference type="GO" id="GO:0005524">
    <property type="term" value="F:ATP binding"/>
    <property type="evidence" value="ECO:0007669"/>
    <property type="project" value="UniProtKB-UniRule"/>
</dbReference>
<dbReference type="PROSITE" id="PS00108">
    <property type="entry name" value="PROTEIN_KINASE_ST"/>
    <property type="match status" value="1"/>
</dbReference>
<protein>
    <recommendedName>
        <fullName evidence="6">Protein kinase domain-containing protein</fullName>
    </recommendedName>
</protein>
<proteinExistence type="predicted"/>
<evidence type="ECO:0000256" key="5">
    <source>
        <dbReference type="PROSITE-ProRule" id="PRU10141"/>
    </source>
</evidence>
<dbReference type="SUPFAM" id="SSF56112">
    <property type="entry name" value="Protein kinase-like (PK-like)"/>
    <property type="match status" value="1"/>
</dbReference>
<dbReference type="Gene3D" id="1.10.510.10">
    <property type="entry name" value="Transferase(Phosphotransferase) domain 1"/>
    <property type="match status" value="1"/>
</dbReference>
<evidence type="ECO:0000256" key="3">
    <source>
        <dbReference type="ARBA" id="ARBA00022777"/>
    </source>
</evidence>
<dbReference type="PANTHER" id="PTHR43289:SF34">
    <property type="entry name" value="SERINE_THREONINE-PROTEIN KINASE YBDM-RELATED"/>
    <property type="match status" value="1"/>
</dbReference>
<evidence type="ECO:0000259" key="6">
    <source>
        <dbReference type="PROSITE" id="PS50011"/>
    </source>
</evidence>
<dbReference type="InterPro" id="IPR011009">
    <property type="entry name" value="Kinase-like_dom_sf"/>
</dbReference>